<keyword evidence="5" id="KW-1133">Transmembrane helix</keyword>
<evidence type="ECO:0000256" key="4">
    <source>
        <dbReference type="ARBA" id="ARBA00022968"/>
    </source>
</evidence>
<keyword evidence="3" id="KW-0812">Transmembrane</keyword>
<accession>A0A1Y6LP16</accession>
<evidence type="ECO:0000256" key="7">
    <source>
        <dbReference type="SAM" id="MobiDB-lite"/>
    </source>
</evidence>
<dbReference type="InterPro" id="IPR026050">
    <property type="entry name" value="C1GALT1/C1GALT1_chp1"/>
</dbReference>
<keyword evidence="6" id="KW-0472">Membrane</keyword>
<dbReference type="AlphaFoldDB" id="A0A1Y6LP16"/>
<dbReference type="PANTHER" id="PTHR23033">
    <property type="entry name" value="BETA1,3-GALACTOSYLTRANSFERASE"/>
    <property type="match status" value="1"/>
</dbReference>
<protein>
    <recommendedName>
        <fullName evidence="10">Glycosyltransferase family 31 protein</fullName>
    </recommendedName>
</protein>
<comment type="similarity">
    <text evidence="2">Belongs to the glycosyltransferase 31 family. Beta3-Gal-T subfamily.</text>
</comment>
<sequence>MMSTTASLCAARGVTFPRLAVVLIFITTVYLCRDLYLPVTDQSRIPTSLGADAISQAGTPPSPGSDFIKNAELPSSSGLLFDHSRPPYVKSSLLPQSTVSTFDSSLPSHAATSPSSQSPEADFTCMDLPGADKVMVLLKTGATELYQKLPIHLLTTLGCTPNFLLYSDLNQTFASHEIHSAIDTVSTTTRSTHPDFELYRALQQHHSSNQDMSKLSGTGGWNLDKWKFLPMLHDAYINSPSHIDWFLIIEADTAISWLNLLLWLPHLKASENLYLGSQNVIGKSFFAHGGSGVLISRPAVAALETLRELEGAEIYDARWEGITAQSCCGDEVLARALLEAGTTLTGAFPIIQGETPSTVDFTGLHWCVPAVTWHHVSPVQVDAQWTFQMQWVEKYGWERPMLYKDIFQHFVKPYIGETRKRWRNLSKDRKIVRPPQVTEEGDGAPWNELGDEEKASVESEQACEGWCRSKGKGECKQWMWMPGRCYLGKDVRLGRVDDEGERDQGEERWTSGWVENGEELGECEQVRWDVLLKQPGR</sequence>
<comment type="subcellular location">
    <subcellularLocation>
        <location evidence="1">Membrane</location>
        <topology evidence="1">Single-pass type II membrane protein</topology>
    </subcellularLocation>
</comment>
<dbReference type="PANTHER" id="PTHR23033:SF47">
    <property type="entry name" value="APPLE DOMAIN-CONTAINING PROTEIN-RELATED"/>
    <property type="match status" value="1"/>
</dbReference>
<dbReference type="Gene3D" id="3.90.550.50">
    <property type="match status" value="1"/>
</dbReference>
<organism evidence="8 9">
    <name type="scientific">Zymoseptoria tritici ST99CH_1A5</name>
    <dbReference type="NCBI Taxonomy" id="1276529"/>
    <lineage>
        <taxon>Eukaryota</taxon>
        <taxon>Fungi</taxon>
        <taxon>Dikarya</taxon>
        <taxon>Ascomycota</taxon>
        <taxon>Pezizomycotina</taxon>
        <taxon>Dothideomycetes</taxon>
        <taxon>Dothideomycetidae</taxon>
        <taxon>Mycosphaerellales</taxon>
        <taxon>Mycosphaerellaceae</taxon>
        <taxon>Zymoseptoria</taxon>
    </lineage>
</organism>
<name>A0A1Y6LP16_ZYMTR</name>
<evidence type="ECO:0000256" key="1">
    <source>
        <dbReference type="ARBA" id="ARBA00004606"/>
    </source>
</evidence>
<evidence type="ECO:0000256" key="2">
    <source>
        <dbReference type="ARBA" id="ARBA00006462"/>
    </source>
</evidence>
<evidence type="ECO:0000256" key="3">
    <source>
        <dbReference type="ARBA" id="ARBA00022692"/>
    </source>
</evidence>
<dbReference type="GO" id="GO:0016020">
    <property type="term" value="C:membrane"/>
    <property type="evidence" value="ECO:0007669"/>
    <property type="project" value="UniProtKB-SubCell"/>
</dbReference>
<dbReference type="EMBL" id="LT882681">
    <property type="protein sequence ID" value="SMY25399.1"/>
    <property type="molecule type" value="Genomic_DNA"/>
</dbReference>
<evidence type="ECO:0000256" key="5">
    <source>
        <dbReference type="ARBA" id="ARBA00022989"/>
    </source>
</evidence>
<dbReference type="Proteomes" id="UP000215453">
    <property type="component" value="Chromosome 6"/>
</dbReference>
<evidence type="ECO:0000313" key="9">
    <source>
        <dbReference type="Proteomes" id="UP000215453"/>
    </source>
</evidence>
<keyword evidence="4" id="KW-0735">Signal-anchor</keyword>
<evidence type="ECO:0000313" key="8">
    <source>
        <dbReference type="EMBL" id="SMY25399.1"/>
    </source>
</evidence>
<feature type="region of interest" description="Disordered" evidence="7">
    <location>
        <begin position="433"/>
        <end position="453"/>
    </location>
</feature>
<gene>
    <name evidence="8" type="ORF">ZT1A5_G6841</name>
</gene>
<evidence type="ECO:0008006" key="10">
    <source>
        <dbReference type="Google" id="ProtNLM"/>
    </source>
</evidence>
<proteinExistence type="inferred from homology"/>
<reference evidence="8 9" key="1">
    <citation type="submission" date="2016-10" db="EMBL/GenBank/DDBJ databases">
        <authorList>
            <person name="Varghese N."/>
        </authorList>
    </citation>
    <scope>NUCLEOTIDE SEQUENCE [LARGE SCALE GENOMIC DNA]</scope>
</reference>
<evidence type="ECO:0000256" key="6">
    <source>
        <dbReference type="ARBA" id="ARBA00023136"/>
    </source>
</evidence>